<evidence type="ECO:0000256" key="2">
    <source>
        <dbReference type="ARBA" id="ARBA00023242"/>
    </source>
</evidence>
<gene>
    <name evidence="6" type="ORF">P154DRAFT_544415</name>
</gene>
<feature type="compositionally biased region" description="Basic and acidic residues" evidence="3">
    <location>
        <begin position="685"/>
        <end position="695"/>
    </location>
</feature>
<protein>
    <submittedName>
        <fullName evidence="6">DUF625-domain-containing protein</fullName>
    </submittedName>
</protein>
<evidence type="ECO:0000313" key="7">
    <source>
        <dbReference type="Proteomes" id="UP000799779"/>
    </source>
</evidence>
<organism evidence="6 7">
    <name type="scientific">Amniculicola lignicola CBS 123094</name>
    <dbReference type="NCBI Taxonomy" id="1392246"/>
    <lineage>
        <taxon>Eukaryota</taxon>
        <taxon>Fungi</taxon>
        <taxon>Dikarya</taxon>
        <taxon>Ascomycota</taxon>
        <taxon>Pezizomycotina</taxon>
        <taxon>Dothideomycetes</taxon>
        <taxon>Pleosporomycetidae</taxon>
        <taxon>Pleosporales</taxon>
        <taxon>Amniculicolaceae</taxon>
        <taxon>Amniculicola</taxon>
    </lineage>
</organism>
<evidence type="ECO:0000313" key="6">
    <source>
        <dbReference type="EMBL" id="KAF2002397.1"/>
    </source>
</evidence>
<feature type="compositionally biased region" description="Acidic residues" evidence="3">
    <location>
        <begin position="727"/>
        <end position="736"/>
    </location>
</feature>
<accession>A0A6A5WLK9</accession>
<dbReference type="SUPFAM" id="SSF50729">
    <property type="entry name" value="PH domain-like"/>
    <property type="match status" value="1"/>
</dbReference>
<dbReference type="Proteomes" id="UP000799779">
    <property type="component" value="Unassembled WGS sequence"/>
</dbReference>
<dbReference type="InterPro" id="IPR011993">
    <property type="entry name" value="PH-like_dom_sf"/>
</dbReference>
<evidence type="ECO:0000259" key="4">
    <source>
        <dbReference type="Pfam" id="PF04802"/>
    </source>
</evidence>
<dbReference type="GO" id="GO:0030289">
    <property type="term" value="C:protein phosphatase 4 complex"/>
    <property type="evidence" value="ECO:0007669"/>
    <property type="project" value="TreeGrafter"/>
</dbReference>
<dbReference type="InterPro" id="IPR051137">
    <property type="entry name" value="PP4R3-like"/>
</dbReference>
<dbReference type="GO" id="GO:0006974">
    <property type="term" value="P:DNA damage response"/>
    <property type="evidence" value="ECO:0007669"/>
    <property type="project" value="TreeGrafter"/>
</dbReference>
<keyword evidence="7" id="KW-1185">Reference proteome</keyword>
<dbReference type="PANTHER" id="PTHR23318:SF0">
    <property type="entry name" value="SERINE_THREONINE-PROTEIN PHOSPHATASE 4 REGULATORY SUBUNIT 3"/>
    <property type="match status" value="1"/>
</dbReference>
<feature type="domain" description="PP4R3 EVH1-like" evidence="5">
    <location>
        <begin position="11"/>
        <end position="108"/>
    </location>
</feature>
<evidence type="ECO:0000256" key="1">
    <source>
        <dbReference type="ARBA" id="ARBA00004123"/>
    </source>
</evidence>
<name>A0A6A5WLK9_9PLEO</name>
<feature type="domain" description="Serine/threonine-protein phosphatase 4 regulatory subunit 3-like central" evidence="4">
    <location>
        <begin position="143"/>
        <end position="648"/>
    </location>
</feature>
<dbReference type="GO" id="GO:0005654">
    <property type="term" value="C:nucleoplasm"/>
    <property type="evidence" value="ECO:0007669"/>
    <property type="project" value="TreeGrafter"/>
</dbReference>
<dbReference type="InterPro" id="IPR016024">
    <property type="entry name" value="ARM-type_fold"/>
</dbReference>
<dbReference type="Pfam" id="PF22972">
    <property type="entry name" value="EVH1_PP4R3"/>
    <property type="match status" value="1"/>
</dbReference>
<feature type="compositionally biased region" description="Polar residues" evidence="3">
    <location>
        <begin position="755"/>
        <end position="771"/>
    </location>
</feature>
<feature type="compositionally biased region" description="Low complexity" evidence="3">
    <location>
        <begin position="805"/>
        <end position="815"/>
    </location>
</feature>
<dbReference type="Gene3D" id="2.30.29.30">
    <property type="entry name" value="Pleckstrin-homology domain (PH domain)/Phosphotyrosine-binding domain (PTB)"/>
    <property type="match status" value="1"/>
</dbReference>
<dbReference type="AlphaFoldDB" id="A0A6A5WLK9"/>
<dbReference type="OrthoDB" id="27483at2759"/>
<evidence type="ECO:0000256" key="3">
    <source>
        <dbReference type="SAM" id="MobiDB-lite"/>
    </source>
</evidence>
<dbReference type="InterPro" id="IPR055236">
    <property type="entry name" value="EVH1_PP4R3"/>
</dbReference>
<dbReference type="InterPro" id="IPR006887">
    <property type="entry name" value="P4R3-like_central_dom"/>
</dbReference>
<feature type="compositionally biased region" description="Low complexity" evidence="3">
    <location>
        <begin position="740"/>
        <end position="754"/>
    </location>
</feature>
<dbReference type="Pfam" id="PF04802">
    <property type="entry name" value="PP4R3"/>
    <property type="match status" value="1"/>
</dbReference>
<proteinExistence type="predicted"/>
<comment type="subcellular location">
    <subcellularLocation>
        <location evidence="1">Nucleus</location>
    </subcellularLocation>
</comment>
<feature type="compositionally biased region" description="Polar residues" evidence="3">
    <location>
        <begin position="653"/>
        <end position="667"/>
    </location>
</feature>
<dbReference type="PANTHER" id="PTHR23318">
    <property type="entry name" value="ATP SYNTHASE GAMMA-RELATED"/>
    <property type="match status" value="1"/>
</dbReference>
<reference evidence="6" key="1">
    <citation type="journal article" date="2020" name="Stud. Mycol.">
        <title>101 Dothideomycetes genomes: a test case for predicting lifestyles and emergence of pathogens.</title>
        <authorList>
            <person name="Haridas S."/>
            <person name="Albert R."/>
            <person name="Binder M."/>
            <person name="Bloem J."/>
            <person name="Labutti K."/>
            <person name="Salamov A."/>
            <person name="Andreopoulos B."/>
            <person name="Baker S."/>
            <person name="Barry K."/>
            <person name="Bills G."/>
            <person name="Bluhm B."/>
            <person name="Cannon C."/>
            <person name="Castanera R."/>
            <person name="Culley D."/>
            <person name="Daum C."/>
            <person name="Ezra D."/>
            <person name="Gonzalez J."/>
            <person name="Henrissat B."/>
            <person name="Kuo A."/>
            <person name="Liang C."/>
            <person name="Lipzen A."/>
            <person name="Lutzoni F."/>
            <person name="Magnuson J."/>
            <person name="Mondo S."/>
            <person name="Nolan M."/>
            <person name="Ohm R."/>
            <person name="Pangilinan J."/>
            <person name="Park H.-J."/>
            <person name="Ramirez L."/>
            <person name="Alfaro M."/>
            <person name="Sun H."/>
            <person name="Tritt A."/>
            <person name="Yoshinaga Y."/>
            <person name="Zwiers L.-H."/>
            <person name="Turgeon B."/>
            <person name="Goodwin S."/>
            <person name="Spatafora J."/>
            <person name="Crous P."/>
            <person name="Grigoriev I."/>
        </authorList>
    </citation>
    <scope>NUCLEOTIDE SEQUENCE</scope>
    <source>
        <strain evidence="6">CBS 123094</strain>
    </source>
</reference>
<dbReference type="EMBL" id="ML977577">
    <property type="protein sequence ID" value="KAF2002397.1"/>
    <property type="molecule type" value="Genomic_DNA"/>
</dbReference>
<feature type="region of interest" description="Disordered" evidence="3">
    <location>
        <begin position="653"/>
        <end position="853"/>
    </location>
</feature>
<dbReference type="GO" id="GO:0072542">
    <property type="term" value="F:protein phosphatase activator activity"/>
    <property type="evidence" value="ECO:0007669"/>
    <property type="project" value="TreeGrafter"/>
</dbReference>
<keyword evidence="2" id="KW-0539">Nucleus</keyword>
<evidence type="ECO:0000259" key="5">
    <source>
        <dbReference type="Pfam" id="PF22972"/>
    </source>
</evidence>
<sequence length="853" mass="95469">MALVGAPANDRKRVKVYELKNNDWFDRGTGFCRGVVVNQEEAKILVSSEDDPSRQLLETKIGKDDGYQKQQDTLIVWTETNGTDMALSFQEPEGCAGIWDFVNEVQSRLQALAPDDGLSDDVNGEQNNTPILLPSPDLGNLPEIENHMRAASGTPNGREALAKFVLSQDYIRKMIPLVEMAEDLESVSDLHRLCSIMKMLILLNDTSIIEYVVTDDVILGVVGALEYDPDFPLHKANHRQYLSDESKFKEVVKIEEQFIKKKIHYTYRLQYLKDVVLARILDDPTFSVLNSLIFYHQVDIVQNLQANPSFLKELFGIFSPKEHNLQRKKDAVLFIQQCCAIAKSIQANARAQLYQNYINAGLLDVIQFALKHQDAAVRVAGTDILVALIDHDALMVRTLVFKAIQEKAKPLTDTLIELLLIEVDLGVKAQMADAIKILLDPNANSASIEALSRTNSDFLAKVRGSLPSIPQTDSFIQNFYDESARKLFQPLKDLEGRESMDDLTIQEVSLYSHLVEVLCFFIRQHSYRSKYFILSEGLAARVAQLMNCPEKHLKLTALKYFRTCIGLHDEFHNRQITGNRLFEPILQILFDTMPRDNLLNSACLELFEFIKRENIKMIITHLVETYRDRLETVTYVDTFQSLIMRYDQMHEPPTTQELENSFTSVDSDTPARPVGLVNGNKWGHGLKESDHEEHPYFTSDDDDDGLPSSVKPALNGASPVRPLVNYPDDDGDEDGMDILASSAPSSVAHSISTSTQTQVNTVESTAKSETSSPPERASEKRRREEDEEDELLATLPSSSSKRRASVNSSSSTKSLRNLRRKGSLSSTKDGGGGPKGIPIVIPLKSGGEGGDGD</sequence>
<dbReference type="SUPFAM" id="SSF48371">
    <property type="entry name" value="ARM repeat"/>
    <property type="match status" value="1"/>
</dbReference>